<evidence type="ECO:0000256" key="6">
    <source>
        <dbReference type="ARBA" id="ARBA00022989"/>
    </source>
</evidence>
<comment type="caution">
    <text evidence="14">The sequence shown here is derived from an EMBL/GenBank/DDBJ whole genome shotgun (WGS) entry which is preliminary data.</text>
</comment>
<dbReference type="GO" id="GO:0015280">
    <property type="term" value="F:ligand-gated sodium channel activity"/>
    <property type="evidence" value="ECO:0007669"/>
    <property type="project" value="TreeGrafter"/>
</dbReference>
<evidence type="ECO:0000256" key="2">
    <source>
        <dbReference type="ARBA" id="ARBA00007193"/>
    </source>
</evidence>
<dbReference type="PANTHER" id="PTHR11690:SF288">
    <property type="entry name" value="AMILORIDE-SENSITIVE NA+ CHANNEL-RELATED"/>
    <property type="match status" value="1"/>
</dbReference>
<keyword evidence="9 13" id="KW-0472">Membrane</keyword>
<dbReference type="Gene3D" id="1.10.287.820">
    <property type="entry name" value="Acid-sensing ion channel domain"/>
    <property type="match status" value="1"/>
</dbReference>
<comment type="subcellular location">
    <subcellularLocation>
        <location evidence="1">Membrane</location>
        <topology evidence="1">Multi-pass membrane protein</topology>
    </subcellularLocation>
</comment>
<protein>
    <recommendedName>
        <fullName evidence="16">Pickpocket</fullName>
    </recommendedName>
</protein>
<keyword evidence="6 13" id="KW-1133">Transmembrane helix</keyword>
<accession>A0AAN9Z416</accession>
<gene>
    <name evidence="14" type="ORF">R5R35_011472</name>
</gene>
<evidence type="ECO:0000256" key="1">
    <source>
        <dbReference type="ARBA" id="ARBA00004141"/>
    </source>
</evidence>
<name>A0AAN9Z416_9ORTH</name>
<evidence type="ECO:0000256" key="7">
    <source>
        <dbReference type="ARBA" id="ARBA00023053"/>
    </source>
</evidence>
<proteinExistence type="inferred from homology"/>
<dbReference type="Proteomes" id="UP001378592">
    <property type="component" value="Unassembled WGS sequence"/>
</dbReference>
<evidence type="ECO:0000256" key="8">
    <source>
        <dbReference type="ARBA" id="ARBA00023065"/>
    </source>
</evidence>
<keyword evidence="11 12" id="KW-0407">Ion channel</keyword>
<keyword evidence="3 12" id="KW-0813">Transport</keyword>
<dbReference type="AlphaFoldDB" id="A0AAN9Z416"/>
<evidence type="ECO:0000256" key="5">
    <source>
        <dbReference type="ARBA" id="ARBA00022692"/>
    </source>
</evidence>
<evidence type="ECO:0000256" key="11">
    <source>
        <dbReference type="ARBA" id="ARBA00023303"/>
    </source>
</evidence>
<evidence type="ECO:0000256" key="12">
    <source>
        <dbReference type="RuleBase" id="RU000679"/>
    </source>
</evidence>
<evidence type="ECO:0000256" key="4">
    <source>
        <dbReference type="ARBA" id="ARBA00022461"/>
    </source>
</evidence>
<dbReference type="EMBL" id="JAZDUA010000289">
    <property type="protein sequence ID" value="KAK7862047.1"/>
    <property type="molecule type" value="Genomic_DNA"/>
</dbReference>
<keyword evidence="4 12" id="KW-0894">Sodium channel</keyword>
<evidence type="ECO:0000313" key="15">
    <source>
        <dbReference type="Proteomes" id="UP001378592"/>
    </source>
</evidence>
<dbReference type="Pfam" id="PF00858">
    <property type="entry name" value="ASC"/>
    <property type="match status" value="1"/>
</dbReference>
<sequence length="286" mass="30144">MCASVAGLGARQVMLHAPDQFPEVGRGTLVLRREGHRARAMLQVVAALTGSTAAVRALPPARRACYFPEERALPAGAAYSQVACLLDCRLTHIRRVCGCVPYFFSAAFPDVKTCNVSGVLCIGGEHVALRFFSPPGAPLKAAAAAAEDGPALNCSQCLPSCSNSRYSVEVLSWHQTVDETSVANPQFNACDAYIDVHFKDLSAVLYRRDVAFDDMQLLVSFGGITGLFLGVSLLSAVELGYFALRLLAAAARAARAALGGAPRPPLAPAPAPAPDPPAPPLYAWLP</sequence>
<keyword evidence="15" id="KW-1185">Reference proteome</keyword>
<evidence type="ECO:0008006" key="16">
    <source>
        <dbReference type="Google" id="ProtNLM"/>
    </source>
</evidence>
<dbReference type="PANTHER" id="PTHR11690">
    <property type="entry name" value="AMILORIDE-SENSITIVE SODIUM CHANNEL-RELATED"/>
    <property type="match status" value="1"/>
</dbReference>
<evidence type="ECO:0000313" key="14">
    <source>
        <dbReference type="EMBL" id="KAK7862047.1"/>
    </source>
</evidence>
<evidence type="ECO:0000256" key="10">
    <source>
        <dbReference type="ARBA" id="ARBA00023201"/>
    </source>
</evidence>
<dbReference type="PRINTS" id="PR01078">
    <property type="entry name" value="AMINACHANNEL"/>
</dbReference>
<reference evidence="14 15" key="1">
    <citation type="submission" date="2024-03" db="EMBL/GenBank/DDBJ databases">
        <title>The genome assembly and annotation of the cricket Gryllus longicercus Weissman &amp; Gray.</title>
        <authorList>
            <person name="Szrajer S."/>
            <person name="Gray D."/>
            <person name="Ylla G."/>
        </authorList>
    </citation>
    <scope>NUCLEOTIDE SEQUENCE [LARGE SCALE GENOMIC DNA]</scope>
    <source>
        <strain evidence="14">DAG 2021-001</strain>
        <tissue evidence="14">Whole body minus gut</tissue>
    </source>
</reference>
<keyword evidence="8 12" id="KW-0406">Ion transport</keyword>
<keyword evidence="10 12" id="KW-0739">Sodium transport</keyword>
<comment type="similarity">
    <text evidence="2 12">Belongs to the amiloride-sensitive sodium channel (TC 1.A.6) family.</text>
</comment>
<keyword evidence="5 12" id="KW-0812">Transmembrane</keyword>
<dbReference type="GO" id="GO:0005886">
    <property type="term" value="C:plasma membrane"/>
    <property type="evidence" value="ECO:0007669"/>
    <property type="project" value="TreeGrafter"/>
</dbReference>
<keyword evidence="7" id="KW-0915">Sodium</keyword>
<dbReference type="InterPro" id="IPR001873">
    <property type="entry name" value="ENaC"/>
</dbReference>
<organism evidence="14 15">
    <name type="scientific">Gryllus longicercus</name>
    <dbReference type="NCBI Taxonomy" id="2509291"/>
    <lineage>
        <taxon>Eukaryota</taxon>
        <taxon>Metazoa</taxon>
        <taxon>Ecdysozoa</taxon>
        <taxon>Arthropoda</taxon>
        <taxon>Hexapoda</taxon>
        <taxon>Insecta</taxon>
        <taxon>Pterygota</taxon>
        <taxon>Neoptera</taxon>
        <taxon>Polyneoptera</taxon>
        <taxon>Orthoptera</taxon>
        <taxon>Ensifera</taxon>
        <taxon>Gryllidea</taxon>
        <taxon>Grylloidea</taxon>
        <taxon>Gryllidae</taxon>
        <taxon>Gryllinae</taxon>
        <taxon>Gryllus</taxon>
    </lineage>
</organism>
<feature type="transmembrane region" description="Helical" evidence="13">
    <location>
        <begin position="217"/>
        <end position="244"/>
    </location>
</feature>
<evidence type="ECO:0000256" key="9">
    <source>
        <dbReference type="ARBA" id="ARBA00023136"/>
    </source>
</evidence>
<evidence type="ECO:0000256" key="13">
    <source>
        <dbReference type="SAM" id="Phobius"/>
    </source>
</evidence>
<evidence type="ECO:0000256" key="3">
    <source>
        <dbReference type="ARBA" id="ARBA00022448"/>
    </source>
</evidence>
<dbReference type="Gene3D" id="1.10.287.770">
    <property type="entry name" value="YojJ-like"/>
    <property type="match status" value="1"/>
</dbReference>